<dbReference type="Gene3D" id="1.10.10.10">
    <property type="entry name" value="Winged helix-like DNA-binding domain superfamily/Winged helix DNA-binding domain"/>
    <property type="match status" value="1"/>
</dbReference>
<keyword evidence="3" id="KW-0949">S-adenosyl-L-methionine</keyword>
<sequence>MAPTLTRLLGLITRIQKTACNKYSAGTPADSDSMLALIEELRLAVETPTDTILRLIYQPPQNAALRTVVELGVFSRLNQGSGGLSATALTESTGADKELIVRLMRVITALGLCTSVEPEIYYPNARTRQMAEPIGQDGLVDIGGNKGHDLERFQARYPDAPGQLVLQDLPSVLPSAIDDGIKQMAYSFWDPQPVRGARAYYFRSIFHDWPDHVCLQILRNTISAMDAEYSRILIVDFVLPDTNVPLLQASLDIQMMSIGAGVERSEGQWRSLLRDAGLDIRNIWSTNPAREAVIEAGLRLRPGTRNSDAGVSTA</sequence>
<keyword evidence="2" id="KW-0808">Transferase</keyword>
<dbReference type="InterPro" id="IPR001077">
    <property type="entry name" value="COMT_C"/>
</dbReference>
<dbReference type="SUPFAM" id="SSF53335">
    <property type="entry name" value="S-adenosyl-L-methionine-dependent methyltransferases"/>
    <property type="match status" value="1"/>
</dbReference>
<dbReference type="Proteomes" id="UP001194746">
    <property type="component" value="Unassembled WGS sequence"/>
</dbReference>
<proteinExistence type="predicted"/>
<dbReference type="SUPFAM" id="SSF46785">
    <property type="entry name" value="Winged helix' DNA-binding domain"/>
    <property type="match status" value="1"/>
</dbReference>
<evidence type="ECO:0000259" key="4">
    <source>
        <dbReference type="Pfam" id="PF00891"/>
    </source>
</evidence>
<accession>A0AAD4CCZ1</accession>
<dbReference type="InterPro" id="IPR036388">
    <property type="entry name" value="WH-like_DNA-bd_sf"/>
</dbReference>
<evidence type="ECO:0000256" key="1">
    <source>
        <dbReference type="ARBA" id="ARBA00022603"/>
    </source>
</evidence>
<evidence type="ECO:0000256" key="3">
    <source>
        <dbReference type="ARBA" id="ARBA00022691"/>
    </source>
</evidence>
<protein>
    <recommendedName>
        <fullName evidence="8">O-methyltransferase domain-containing protein</fullName>
    </recommendedName>
</protein>
<dbReference type="GO" id="GO:0008171">
    <property type="term" value="F:O-methyltransferase activity"/>
    <property type="evidence" value="ECO:0007669"/>
    <property type="project" value="InterPro"/>
</dbReference>
<dbReference type="GO" id="GO:0032259">
    <property type="term" value="P:methylation"/>
    <property type="evidence" value="ECO:0007669"/>
    <property type="project" value="UniProtKB-KW"/>
</dbReference>
<dbReference type="GO" id="GO:0046983">
    <property type="term" value="F:protein dimerization activity"/>
    <property type="evidence" value="ECO:0007669"/>
    <property type="project" value="InterPro"/>
</dbReference>
<feature type="domain" description="O-methyltransferase dimerisation" evidence="5">
    <location>
        <begin position="63"/>
        <end position="122"/>
    </location>
</feature>
<reference evidence="6" key="1">
    <citation type="journal article" date="2019" name="Beilstein J. Org. Chem.">
        <title>Nanangenines: drimane sesquiterpenoids as the dominant metabolite cohort of a novel Australian fungus, Aspergillus nanangensis.</title>
        <authorList>
            <person name="Lacey H.J."/>
            <person name="Gilchrist C.L.M."/>
            <person name="Crombie A."/>
            <person name="Kalaitzis J.A."/>
            <person name="Vuong D."/>
            <person name="Rutledge P.J."/>
            <person name="Turner P."/>
            <person name="Pitt J.I."/>
            <person name="Lacey E."/>
            <person name="Chooi Y.H."/>
            <person name="Piggott A.M."/>
        </authorList>
    </citation>
    <scope>NUCLEOTIDE SEQUENCE</scope>
    <source>
        <strain evidence="6">MST-FP2251</strain>
    </source>
</reference>
<evidence type="ECO:0008006" key="8">
    <source>
        <dbReference type="Google" id="ProtNLM"/>
    </source>
</evidence>
<organism evidence="6 7">
    <name type="scientific">Aspergillus nanangensis</name>
    <dbReference type="NCBI Taxonomy" id="2582783"/>
    <lineage>
        <taxon>Eukaryota</taxon>
        <taxon>Fungi</taxon>
        <taxon>Dikarya</taxon>
        <taxon>Ascomycota</taxon>
        <taxon>Pezizomycotina</taxon>
        <taxon>Eurotiomycetes</taxon>
        <taxon>Eurotiomycetidae</taxon>
        <taxon>Eurotiales</taxon>
        <taxon>Aspergillaceae</taxon>
        <taxon>Aspergillus</taxon>
        <taxon>Aspergillus subgen. Circumdati</taxon>
    </lineage>
</organism>
<keyword evidence="7" id="KW-1185">Reference proteome</keyword>
<dbReference type="EMBL" id="VCAU01000130">
    <property type="protein sequence ID" value="KAF9884205.1"/>
    <property type="molecule type" value="Genomic_DNA"/>
</dbReference>
<reference evidence="6" key="2">
    <citation type="submission" date="2020-02" db="EMBL/GenBank/DDBJ databases">
        <authorList>
            <person name="Gilchrist C.L.M."/>
            <person name="Chooi Y.-H."/>
        </authorList>
    </citation>
    <scope>NUCLEOTIDE SEQUENCE</scope>
    <source>
        <strain evidence="6">MST-FP2251</strain>
    </source>
</reference>
<evidence type="ECO:0000256" key="2">
    <source>
        <dbReference type="ARBA" id="ARBA00022679"/>
    </source>
</evidence>
<comment type="caution">
    <text evidence="6">The sequence shown here is derived from an EMBL/GenBank/DDBJ whole genome shotgun (WGS) entry which is preliminary data.</text>
</comment>
<name>A0AAD4CCZ1_ASPNN</name>
<evidence type="ECO:0000259" key="5">
    <source>
        <dbReference type="Pfam" id="PF08100"/>
    </source>
</evidence>
<dbReference type="InterPro" id="IPR016461">
    <property type="entry name" value="COMT-like"/>
</dbReference>
<keyword evidence="1" id="KW-0489">Methyltransferase</keyword>
<gene>
    <name evidence="6" type="ORF">FE257_002196</name>
</gene>
<dbReference type="InterPro" id="IPR012967">
    <property type="entry name" value="COMT_dimerisation"/>
</dbReference>
<dbReference type="PROSITE" id="PS51683">
    <property type="entry name" value="SAM_OMT_II"/>
    <property type="match status" value="1"/>
</dbReference>
<dbReference type="PANTHER" id="PTHR43712">
    <property type="entry name" value="PUTATIVE (AFU_ORTHOLOGUE AFUA_4G14580)-RELATED"/>
    <property type="match status" value="1"/>
</dbReference>
<dbReference type="GO" id="GO:0044550">
    <property type="term" value="P:secondary metabolite biosynthetic process"/>
    <property type="evidence" value="ECO:0007669"/>
    <property type="project" value="UniProtKB-ARBA"/>
</dbReference>
<dbReference type="PANTHER" id="PTHR43712:SF11">
    <property type="entry name" value="O-METHYLTRANSFERASE (AFU_ORTHOLOGUE AFUA_2G17820)-RELATED"/>
    <property type="match status" value="1"/>
</dbReference>
<dbReference type="InterPro" id="IPR036390">
    <property type="entry name" value="WH_DNA-bd_sf"/>
</dbReference>
<evidence type="ECO:0000313" key="6">
    <source>
        <dbReference type="EMBL" id="KAF9884205.1"/>
    </source>
</evidence>
<dbReference type="Pfam" id="PF00891">
    <property type="entry name" value="Methyltransf_2"/>
    <property type="match status" value="1"/>
</dbReference>
<dbReference type="AlphaFoldDB" id="A0AAD4CCZ1"/>
<dbReference type="Gene3D" id="3.40.50.150">
    <property type="entry name" value="Vaccinia Virus protein VP39"/>
    <property type="match status" value="1"/>
</dbReference>
<dbReference type="Pfam" id="PF08100">
    <property type="entry name" value="Dimerisation"/>
    <property type="match status" value="1"/>
</dbReference>
<feature type="domain" description="O-methyltransferase C-terminal" evidence="4">
    <location>
        <begin position="138"/>
        <end position="277"/>
    </location>
</feature>
<dbReference type="InterPro" id="IPR029063">
    <property type="entry name" value="SAM-dependent_MTases_sf"/>
</dbReference>
<evidence type="ECO:0000313" key="7">
    <source>
        <dbReference type="Proteomes" id="UP001194746"/>
    </source>
</evidence>